<evidence type="ECO:0000256" key="6">
    <source>
        <dbReference type="SAM" id="MobiDB-lite"/>
    </source>
</evidence>
<evidence type="ECO:0000256" key="1">
    <source>
        <dbReference type="ARBA" id="ARBA00004236"/>
    </source>
</evidence>
<keyword evidence="3 7" id="KW-0812">Transmembrane</keyword>
<comment type="subcellular location">
    <subcellularLocation>
        <location evidence="1">Cell membrane</location>
    </subcellularLocation>
</comment>
<evidence type="ECO:0000259" key="8">
    <source>
        <dbReference type="Pfam" id="PF13190"/>
    </source>
</evidence>
<evidence type="ECO:0000256" key="3">
    <source>
        <dbReference type="ARBA" id="ARBA00022692"/>
    </source>
</evidence>
<gene>
    <name evidence="9" type="ORF">NOCA1120038</name>
</gene>
<keyword evidence="2" id="KW-1003">Cell membrane</keyword>
<protein>
    <recommendedName>
        <fullName evidence="8">PDGLE domain-containing protein</fullName>
    </recommendedName>
</protein>
<organism evidence="9">
    <name type="scientific">metagenome</name>
    <dbReference type="NCBI Taxonomy" id="256318"/>
    <lineage>
        <taxon>unclassified sequences</taxon>
        <taxon>metagenomes</taxon>
    </lineage>
</organism>
<evidence type="ECO:0000256" key="7">
    <source>
        <dbReference type="SAM" id="Phobius"/>
    </source>
</evidence>
<feature type="transmembrane region" description="Helical" evidence="7">
    <location>
        <begin position="75"/>
        <end position="96"/>
    </location>
</feature>
<dbReference type="Pfam" id="PF13190">
    <property type="entry name" value="PDGLE"/>
    <property type="match status" value="1"/>
</dbReference>
<dbReference type="EMBL" id="CZKB01000004">
    <property type="protein sequence ID" value="CUR56482.1"/>
    <property type="molecule type" value="Genomic_DNA"/>
</dbReference>
<keyword evidence="5 7" id="KW-0472">Membrane</keyword>
<evidence type="ECO:0000256" key="2">
    <source>
        <dbReference type="ARBA" id="ARBA00022475"/>
    </source>
</evidence>
<name>A0A2P2C6R7_9ZZZZ</name>
<keyword evidence="4 7" id="KW-1133">Transmembrane helix</keyword>
<evidence type="ECO:0000256" key="5">
    <source>
        <dbReference type="ARBA" id="ARBA00023136"/>
    </source>
</evidence>
<feature type="region of interest" description="Disordered" evidence="6">
    <location>
        <begin position="100"/>
        <end position="126"/>
    </location>
</feature>
<evidence type="ECO:0000313" key="9">
    <source>
        <dbReference type="EMBL" id="CUR56482.1"/>
    </source>
</evidence>
<evidence type="ECO:0000256" key="4">
    <source>
        <dbReference type="ARBA" id="ARBA00022989"/>
    </source>
</evidence>
<dbReference type="InterPro" id="IPR025937">
    <property type="entry name" value="PDGLE_dom"/>
</dbReference>
<reference evidence="9" key="1">
    <citation type="submission" date="2015-08" db="EMBL/GenBank/DDBJ databases">
        <authorList>
            <person name="Babu N.S."/>
            <person name="Beckwith C.J."/>
            <person name="Beseler K.G."/>
            <person name="Brison A."/>
            <person name="Carone J.V."/>
            <person name="Caskin T.P."/>
            <person name="Diamond M."/>
            <person name="Durham M.E."/>
            <person name="Foxe J.M."/>
            <person name="Go M."/>
            <person name="Henderson B.A."/>
            <person name="Jones I.B."/>
            <person name="McGettigan J.A."/>
            <person name="Micheletti S.J."/>
            <person name="Nasrallah M.E."/>
            <person name="Ortiz D."/>
            <person name="Piller C.R."/>
            <person name="Privatt S.R."/>
            <person name="Schneider S.L."/>
            <person name="Sharp S."/>
            <person name="Smith T.C."/>
            <person name="Stanton J.D."/>
            <person name="Ullery H.E."/>
            <person name="Wilson R.J."/>
            <person name="Serrano M.G."/>
            <person name="Buck G."/>
            <person name="Lee V."/>
            <person name="Wang Y."/>
            <person name="Carvalho R."/>
            <person name="Voegtly L."/>
            <person name="Shi R."/>
            <person name="Duckworth R."/>
            <person name="Johnson A."/>
            <person name="Loviza R."/>
            <person name="Walstead R."/>
            <person name="Shah Z."/>
            <person name="Kiflezghi M."/>
            <person name="Wade K."/>
            <person name="Ball S.L."/>
            <person name="Bradley K.W."/>
            <person name="Asai D.J."/>
            <person name="Bowman C.A."/>
            <person name="Russell D.A."/>
            <person name="Pope W.H."/>
            <person name="Jacobs-Sera D."/>
            <person name="Hendrix R.W."/>
            <person name="Hatfull G.F."/>
        </authorList>
    </citation>
    <scope>NUCLEOTIDE SEQUENCE</scope>
</reference>
<sequence length="126" mass="12912">MSRRPGNRAFFLSFLVVSLLVAGVASYYASAHPDGLTYVAEKTGFIDAEKPHASSDSPLAGYSTSGVEDERLSGGLAGVAGVLLMLGLSTALFWGLRRRGASAPGEPDDPVSADVTAPAPADSSRG</sequence>
<dbReference type="GO" id="GO:0005886">
    <property type="term" value="C:plasma membrane"/>
    <property type="evidence" value="ECO:0007669"/>
    <property type="project" value="UniProtKB-SubCell"/>
</dbReference>
<proteinExistence type="predicted"/>
<dbReference type="AlphaFoldDB" id="A0A2P2C6R7"/>
<accession>A0A2P2C6R7</accession>
<feature type="domain" description="PDGLE" evidence="8">
    <location>
        <begin position="8"/>
        <end position="98"/>
    </location>
</feature>